<dbReference type="EMBL" id="PUWT01000002">
    <property type="protein sequence ID" value="PQQ29796.1"/>
    <property type="molecule type" value="Genomic_DNA"/>
</dbReference>
<evidence type="ECO:0000313" key="4">
    <source>
        <dbReference type="EMBL" id="PQQ29796.1"/>
    </source>
</evidence>
<keyword evidence="5" id="KW-1185">Reference proteome</keyword>
<evidence type="ECO:0000256" key="2">
    <source>
        <dbReference type="ARBA" id="ARBA00022747"/>
    </source>
</evidence>
<organism evidence="4 5">
    <name type="scientific">Photorhabdus hindustanensis</name>
    <dbReference type="NCBI Taxonomy" id="2918802"/>
    <lineage>
        <taxon>Bacteria</taxon>
        <taxon>Pseudomonadati</taxon>
        <taxon>Pseudomonadota</taxon>
        <taxon>Gammaproteobacteria</taxon>
        <taxon>Enterobacterales</taxon>
        <taxon>Morganellaceae</taxon>
        <taxon>Photorhabdus</taxon>
    </lineage>
</organism>
<keyword evidence="3" id="KW-0238">DNA-binding</keyword>
<dbReference type="GO" id="GO:0009307">
    <property type="term" value="P:DNA restriction-modification system"/>
    <property type="evidence" value="ECO:0007669"/>
    <property type="project" value="UniProtKB-KW"/>
</dbReference>
<dbReference type="SUPFAM" id="SSF116734">
    <property type="entry name" value="DNA methylase specificity domain"/>
    <property type="match status" value="2"/>
</dbReference>
<dbReference type="PANTHER" id="PTHR43140">
    <property type="entry name" value="TYPE-1 RESTRICTION ENZYME ECOKI SPECIFICITY PROTEIN"/>
    <property type="match status" value="1"/>
</dbReference>
<dbReference type="Proteomes" id="UP000239550">
    <property type="component" value="Unassembled WGS sequence"/>
</dbReference>
<protein>
    <submittedName>
        <fullName evidence="4">Restriction endonuclease subunit S</fullName>
    </submittedName>
</protein>
<dbReference type="Pfam" id="PF01420">
    <property type="entry name" value="Methylase_S"/>
    <property type="match status" value="2"/>
</dbReference>
<dbReference type="InterPro" id="IPR044946">
    <property type="entry name" value="Restrct_endonuc_typeI_TRD_sf"/>
</dbReference>
<gene>
    <name evidence="4" type="ORF">C6H66_01255</name>
</gene>
<keyword evidence="4" id="KW-0255">Endonuclease</keyword>
<evidence type="ECO:0000256" key="3">
    <source>
        <dbReference type="ARBA" id="ARBA00023125"/>
    </source>
</evidence>
<keyword evidence="4" id="KW-0540">Nuclease</keyword>
<keyword evidence="4" id="KW-0378">Hydrolase</keyword>
<dbReference type="InterPro" id="IPR051212">
    <property type="entry name" value="Type-I_RE_S_subunit"/>
</dbReference>
<dbReference type="Gene3D" id="3.90.220.20">
    <property type="entry name" value="DNA methylase specificity domains"/>
    <property type="match status" value="2"/>
</dbReference>
<dbReference type="InterPro" id="IPR000055">
    <property type="entry name" value="Restrct_endonuc_typeI_TRD"/>
</dbReference>
<proteinExistence type="inferred from homology"/>
<comment type="similarity">
    <text evidence="1">Belongs to the type-I restriction system S methylase family.</text>
</comment>
<name>A0A2S8R4N4_9GAMM</name>
<dbReference type="AlphaFoldDB" id="A0A2S8R4N4"/>
<dbReference type="CDD" id="cd17292">
    <property type="entry name" value="RMtype1_S_LlaA17I_TRD2-CR2_like"/>
    <property type="match status" value="1"/>
</dbReference>
<dbReference type="GO" id="GO:0004519">
    <property type="term" value="F:endonuclease activity"/>
    <property type="evidence" value="ECO:0007669"/>
    <property type="project" value="UniProtKB-KW"/>
</dbReference>
<keyword evidence="2" id="KW-0680">Restriction system</keyword>
<accession>A0A2S8R4N4</accession>
<comment type="caution">
    <text evidence="4">The sequence shown here is derived from an EMBL/GenBank/DDBJ whole genome shotgun (WGS) entry which is preliminary data.</text>
</comment>
<dbReference type="PANTHER" id="PTHR43140:SF1">
    <property type="entry name" value="TYPE I RESTRICTION ENZYME ECOKI SPECIFICITY SUBUNIT"/>
    <property type="match status" value="1"/>
</dbReference>
<reference evidence="4 5" key="1">
    <citation type="submission" date="2018-02" db="EMBL/GenBank/DDBJ databases">
        <title>Five New Genomes of Indian Photorhabdus Isolates TSA.</title>
        <authorList>
            <person name="Dubay B."/>
            <person name="Somvanshi V.S."/>
        </authorList>
    </citation>
    <scope>NUCLEOTIDE SEQUENCE [LARGE SCALE GENOMIC DNA]</scope>
    <source>
        <strain evidence="4 5">H1</strain>
    </source>
</reference>
<dbReference type="GO" id="GO:0003677">
    <property type="term" value="F:DNA binding"/>
    <property type="evidence" value="ECO:0007669"/>
    <property type="project" value="UniProtKB-KW"/>
</dbReference>
<evidence type="ECO:0000313" key="5">
    <source>
        <dbReference type="Proteomes" id="UP000239550"/>
    </source>
</evidence>
<sequence>MEKLLDGVEVEWKTLGELTEYSKTRICFDKLDKSNYVGVDNLLQNWAGKKESTYVPTEGNLIEYQSGDILIGNIRPYLKKIWHADRIGGTNGDVLVIHLTDETITPRYLYQILADDKFFDYNMRHSKGAKMPRGNKTKIMEYPIPIPSLNIQTEIVRILDAFTELTAKLTAEFTARKKQYNYYRDQLLNFEESEVEWKTLGEIGEVRMCKRILKNQTLETGDIPFYKIGTFGKEPNAFITRELFDEYKAKYSYPKTGEILISASGTIGRSVIFDGKDAYFQDSNIVWIENDESQVLNKYLFYFYQIANWNISDGGVIKRLYNDNIKKTTIPVPYPSDSEKSLAEQERIVSILDKFDALTNSISEGLPREIELRQKQYEYYRDLLLNFPKPEVEA</sequence>
<evidence type="ECO:0000256" key="1">
    <source>
        <dbReference type="ARBA" id="ARBA00010923"/>
    </source>
</evidence>